<dbReference type="RefSeq" id="WP_197945983.1">
    <property type="nucleotide sequence ID" value="NZ_AP022871.1"/>
</dbReference>
<protein>
    <recommendedName>
        <fullName evidence="4">Membrane transport protein MMPL domain-containing protein</fullName>
    </recommendedName>
</protein>
<dbReference type="Proteomes" id="UP000503011">
    <property type="component" value="Chromosome"/>
</dbReference>
<name>A0A6F8YP94_9ACTN</name>
<dbReference type="GO" id="GO:0005886">
    <property type="term" value="C:plasma membrane"/>
    <property type="evidence" value="ECO:0007669"/>
    <property type="project" value="TreeGrafter"/>
</dbReference>
<dbReference type="PANTHER" id="PTHR33406">
    <property type="entry name" value="MEMBRANE PROTEIN MJ1562-RELATED"/>
    <property type="match status" value="1"/>
</dbReference>
<gene>
    <name evidence="2" type="ORF">Psuf_051140</name>
</gene>
<dbReference type="KEGG" id="psuu:Psuf_051140"/>
<dbReference type="InterPro" id="IPR050545">
    <property type="entry name" value="Mycobact_MmpL"/>
</dbReference>
<reference evidence="2 3" key="1">
    <citation type="submission" date="2020-03" db="EMBL/GenBank/DDBJ databases">
        <title>Whole genome shotgun sequence of Phytohabitans suffuscus NBRC 105367.</title>
        <authorList>
            <person name="Komaki H."/>
            <person name="Tamura T."/>
        </authorList>
    </citation>
    <scope>NUCLEOTIDE SEQUENCE [LARGE SCALE GENOMIC DNA]</scope>
    <source>
        <strain evidence="2 3">NBRC 105367</strain>
    </source>
</reference>
<dbReference type="EMBL" id="AP022871">
    <property type="protein sequence ID" value="BCB87801.1"/>
    <property type="molecule type" value="Genomic_DNA"/>
</dbReference>
<dbReference type="AlphaFoldDB" id="A0A6F8YP94"/>
<evidence type="ECO:0000313" key="2">
    <source>
        <dbReference type="EMBL" id="BCB87801.1"/>
    </source>
</evidence>
<accession>A0A6F8YP94</accession>
<evidence type="ECO:0000313" key="3">
    <source>
        <dbReference type="Proteomes" id="UP000503011"/>
    </source>
</evidence>
<comment type="similarity">
    <text evidence="1">Belongs to the resistance-nodulation-cell division (RND) (TC 2.A.6) family. MmpL subfamily.</text>
</comment>
<keyword evidence="3" id="KW-1185">Reference proteome</keyword>
<sequence>MFERLGRFVVYNPWKVILAWLVAAVGIVVFAPTLSDVTTGDQANFLPNSYESVQAQELAEEKFSQANDSTATVVVRRTDGQPLTEADQAKVGEMGQAVQSADIEKVTGVVTGPEALSPTSRSS</sequence>
<reference evidence="2 3" key="2">
    <citation type="submission" date="2020-03" db="EMBL/GenBank/DDBJ databases">
        <authorList>
            <person name="Ichikawa N."/>
            <person name="Kimura A."/>
            <person name="Kitahashi Y."/>
            <person name="Uohara A."/>
        </authorList>
    </citation>
    <scope>NUCLEOTIDE SEQUENCE [LARGE SCALE GENOMIC DNA]</scope>
    <source>
        <strain evidence="2 3">NBRC 105367</strain>
    </source>
</reference>
<dbReference type="PANTHER" id="PTHR33406:SF6">
    <property type="entry name" value="MEMBRANE PROTEIN YDGH-RELATED"/>
    <property type="match status" value="1"/>
</dbReference>
<evidence type="ECO:0000256" key="1">
    <source>
        <dbReference type="ARBA" id="ARBA00010157"/>
    </source>
</evidence>
<proteinExistence type="inferred from homology"/>
<organism evidence="2 3">
    <name type="scientific">Phytohabitans suffuscus</name>
    <dbReference type="NCBI Taxonomy" id="624315"/>
    <lineage>
        <taxon>Bacteria</taxon>
        <taxon>Bacillati</taxon>
        <taxon>Actinomycetota</taxon>
        <taxon>Actinomycetes</taxon>
        <taxon>Micromonosporales</taxon>
        <taxon>Micromonosporaceae</taxon>
    </lineage>
</organism>
<evidence type="ECO:0008006" key="4">
    <source>
        <dbReference type="Google" id="ProtNLM"/>
    </source>
</evidence>